<feature type="transmembrane region" description="Helical" evidence="1">
    <location>
        <begin position="180"/>
        <end position="200"/>
    </location>
</feature>
<sequence length="247" mass="26551">MNLHIFDGFLDVLGEVGLALIPLIVFFAVFQIFMLKLPVKRILQIALGFVLTFFGLAFFLQGVHVGFMPIGEMMGEELGARSYAWILIPIGFILGFVATFAEPAVSIMNNEVDKVTGGYISEKVMLYTLSTGVGISIALSMLRILTGVSLWYFIIPGYLLVLICIFFSSQTFIAIAFDSGGVATGPMTVTFILSMAVGVASATEGRDPLMDGFGLIALVALTPILAVLILGLIFTRKGGAKKNESES</sequence>
<dbReference type="OrthoDB" id="9805989at2"/>
<keyword evidence="1" id="KW-1133">Transmembrane helix</keyword>
<feature type="transmembrane region" description="Helical" evidence="1">
    <location>
        <begin position="150"/>
        <end position="168"/>
    </location>
</feature>
<dbReference type="AlphaFoldDB" id="A0A2P8GR13"/>
<feature type="transmembrane region" description="Helical" evidence="1">
    <location>
        <begin position="12"/>
        <end position="35"/>
    </location>
</feature>
<organism evidence="2 3">
    <name type="scientific">Planomicrobium soli</name>
    <dbReference type="NCBI Taxonomy" id="1176648"/>
    <lineage>
        <taxon>Bacteria</taxon>
        <taxon>Bacillati</taxon>
        <taxon>Bacillota</taxon>
        <taxon>Bacilli</taxon>
        <taxon>Bacillales</taxon>
        <taxon>Caryophanaceae</taxon>
        <taxon>Planomicrobium</taxon>
    </lineage>
</organism>
<keyword evidence="1" id="KW-0472">Membrane</keyword>
<feature type="transmembrane region" description="Helical" evidence="1">
    <location>
        <begin position="83"/>
        <end position="103"/>
    </location>
</feature>
<gene>
    <name evidence="2" type="ORF">B0H99_107231</name>
</gene>
<feature type="transmembrane region" description="Helical" evidence="1">
    <location>
        <begin position="212"/>
        <end position="234"/>
    </location>
</feature>
<accession>A0A2P8GR13</accession>
<dbReference type="RefSeq" id="WP_106533758.1">
    <property type="nucleotide sequence ID" value="NZ_PYAT01000007.1"/>
</dbReference>
<dbReference type="InterPro" id="IPR011435">
    <property type="entry name" value="UmpAB"/>
</dbReference>
<reference evidence="2 3" key="1">
    <citation type="submission" date="2018-03" db="EMBL/GenBank/DDBJ databases">
        <title>Genomic Encyclopedia of Type Strains, Phase III (KMG-III): the genomes of soil and plant-associated and newly described type strains.</title>
        <authorList>
            <person name="Whitman W."/>
        </authorList>
    </citation>
    <scope>NUCLEOTIDE SEQUENCE [LARGE SCALE GENOMIC DNA]</scope>
    <source>
        <strain evidence="2 3">CGMCC 1.12259</strain>
    </source>
</reference>
<comment type="caution">
    <text evidence="2">The sequence shown here is derived from an EMBL/GenBank/DDBJ whole genome shotgun (WGS) entry which is preliminary data.</text>
</comment>
<dbReference type="EMBL" id="PYAT01000007">
    <property type="protein sequence ID" value="PSL36408.1"/>
    <property type="molecule type" value="Genomic_DNA"/>
</dbReference>
<evidence type="ECO:0000256" key="1">
    <source>
        <dbReference type="SAM" id="Phobius"/>
    </source>
</evidence>
<proteinExistence type="predicted"/>
<evidence type="ECO:0000313" key="2">
    <source>
        <dbReference type="EMBL" id="PSL36408.1"/>
    </source>
</evidence>
<protein>
    <submittedName>
        <fullName evidence="2">Uncharacterized protein DUF1538</fullName>
    </submittedName>
</protein>
<evidence type="ECO:0000313" key="3">
    <source>
        <dbReference type="Proteomes" id="UP000242682"/>
    </source>
</evidence>
<keyword evidence="1" id="KW-0812">Transmembrane</keyword>
<feature type="transmembrane region" description="Helical" evidence="1">
    <location>
        <begin position="124"/>
        <end position="144"/>
    </location>
</feature>
<dbReference type="Proteomes" id="UP000242682">
    <property type="component" value="Unassembled WGS sequence"/>
</dbReference>
<name>A0A2P8GR13_9BACL</name>
<keyword evidence="3" id="KW-1185">Reference proteome</keyword>
<feature type="transmembrane region" description="Helical" evidence="1">
    <location>
        <begin position="42"/>
        <end position="63"/>
    </location>
</feature>
<dbReference type="Pfam" id="PF07556">
    <property type="entry name" value="DUF1538"/>
    <property type="match status" value="1"/>
</dbReference>